<evidence type="ECO:0000256" key="7">
    <source>
        <dbReference type="ARBA" id="ARBA00022777"/>
    </source>
</evidence>
<dbReference type="InterPro" id="IPR036667">
    <property type="entry name" value="PTS_IIB_sorbose-sp_sf"/>
</dbReference>
<protein>
    <submittedName>
        <fullName evidence="10">PTS mannose/fructose/sorbose transporter subunit IIB</fullName>
    </submittedName>
    <submittedName>
        <fullName evidence="9">PTS sugar transporter subunit IIB</fullName>
    </submittedName>
</protein>
<dbReference type="PROSITE" id="PS51101">
    <property type="entry name" value="PTS_EIIB_TYPE_4"/>
    <property type="match status" value="1"/>
</dbReference>
<keyword evidence="4 9" id="KW-0762">Sugar transport</keyword>
<evidence type="ECO:0000256" key="2">
    <source>
        <dbReference type="ARBA" id="ARBA00022448"/>
    </source>
</evidence>
<evidence type="ECO:0000313" key="12">
    <source>
        <dbReference type="Proteomes" id="UP001260773"/>
    </source>
</evidence>
<evidence type="ECO:0000256" key="5">
    <source>
        <dbReference type="ARBA" id="ARBA00022679"/>
    </source>
</evidence>
<dbReference type="Gene3D" id="3.40.35.10">
    <property type="entry name" value="Phosphotransferase system, sorbose subfamily IIB component"/>
    <property type="match status" value="1"/>
</dbReference>
<evidence type="ECO:0000256" key="4">
    <source>
        <dbReference type="ARBA" id="ARBA00022597"/>
    </source>
</evidence>
<dbReference type="EMBL" id="RYZS01000002">
    <property type="protein sequence ID" value="RVU92651.1"/>
    <property type="molecule type" value="Genomic_DNA"/>
</dbReference>
<dbReference type="AlphaFoldDB" id="A0A2N8PU38"/>
<gene>
    <name evidence="10" type="ORF">EK398_19360</name>
    <name evidence="9" type="ORF">P7D43_14050</name>
</gene>
<evidence type="ECO:0000256" key="6">
    <source>
        <dbReference type="ARBA" id="ARBA00022683"/>
    </source>
</evidence>
<dbReference type="RefSeq" id="WP_048718614.1">
    <property type="nucleotide sequence ID" value="NZ_CAAKOC010000021.1"/>
</dbReference>
<keyword evidence="5" id="KW-0808">Transferase</keyword>
<evidence type="ECO:0000256" key="3">
    <source>
        <dbReference type="ARBA" id="ARBA00022490"/>
    </source>
</evidence>
<accession>A0A2N8PU38</accession>
<dbReference type="Proteomes" id="UP001260773">
    <property type="component" value="Unassembled WGS sequence"/>
</dbReference>
<evidence type="ECO:0000313" key="10">
    <source>
        <dbReference type="EMBL" id="RVU92651.1"/>
    </source>
</evidence>
<dbReference type="Proteomes" id="UP000288388">
    <property type="component" value="Unassembled WGS sequence"/>
</dbReference>
<organism evidence="9 12">
    <name type="scientific">Enterococcus avium</name>
    <name type="common">Streptococcus avium</name>
    <dbReference type="NCBI Taxonomy" id="33945"/>
    <lineage>
        <taxon>Bacteria</taxon>
        <taxon>Bacillati</taxon>
        <taxon>Bacillota</taxon>
        <taxon>Bacilli</taxon>
        <taxon>Lactobacillales</taxon>
        <taxon>Enterococcaceae</taxon>
        <taxon>Enterococcus</taxon>
    </lineage>
</organism>
<keyword evidence="6" id="KW-0598">Phosphotransferase system</keyword>
<reference evidence="9" key="2">
    <citation type="submission" date="2023-03" db="EMBL/GenBank/DDBJ databases">
        <authorList>
            <person name="Shen W."/>
            <person name="Cai J."/>
        </authorList>
    </citation>
    <scope>NUCLEOTIDE SEQUENCE</scope>
    <source>
        <strain evidence="9">P33-2</strain>
    </source>
</reference>
<feature type="domain" description="PTS EIIB type-4" evidence="8">
    <location>
        <begin position="1"/>
        <end position="163"/>
    </location>
</feature>
<proteinExistence type="predicted"/>
<dbReference type="GO" id="GO:0016301">
    <property type="term" value="F:kinase activity"/>
    <property type="evidence" value="ECO:0007669"/>
    <property type="project" value="UniProtKB-KW"/>
</dbReference>
<keyword evidence="3" id="KW-0963">Cytoplasm</keyword>
<reference evidence="10 11" key="1">
    <citation type="submission" date="2018-12" db="EMBL/GenBank/DDBJ databases">
        <title>A novel vanA-carrying plasmid in a clinical isolate of Enterococcus avium.</title>
        <authorList>
            <person name="Bernasconi O.J."/>
            <person name="Luzzaro F."/>
            <person name="Endimiani A."/>
        </authorList>
    </citation>
    <scope>NUCLEOTIDE SEQUENCE [LARGE SCALE GENOMIC DNA]</scope>
    <source>
        <strain evidence="10 11">LC0559/18</strain>
    </source>
</reference>
<evidence type="ECO:0000256" key="1">
    <source>
        <dbReference type="ARBA" id="ARBA00004496"/>
    </source>
</evidence>
<keyword evidence="7" id="KW-0418">Kinase</keyword>
<dbReference type="GO" id="GO:0009401">
    <property type="term" value="P:phosphoenolpyruvate-dependent sugar phosphotransferase system"/>
    <property type="evidence" value="ECO:0007669"/>
    <property type="project" value="UniProtKB-KW"/>
</dbReference>
<comment type="caution">
    <text evidence="9">The sequence shown here is derived from an EMBL/GenBank/DDBJ whole genome shotgun (WGS) entry which is preliminary data.</text>
</comment>
<name>A0A2N8PU38_ENTAV</name>
<comment type="subcellular location">
    <subcellularLocation>
        <location evidence="1">Cytoplasm</location>
    </subcellularLocation>
</comment>
<sequence>MMEGIRLVRIDFRLIHGQVITKWSKLTDVKSIVVVNDELAADEFMADIYVIAAPPGMQVDVISKDQFVQGVKDGKFDSGKILVLFKNIEDVREVVEKGVAFKQVQVGGLGSGNGRTSVVKGISVDKTDIANLTFVQEQGAEVTFQVTPEEPKLSLEKASKKVG</sequence>
<keyword evidence="2" id="KW-0813">Transport</keyword>
<dbReference type="EMBL" id="JARPWH010000053">
    <property type="protein sequence ID" value="MDT2403491.1"/>
    <property type="molecule type" value="Genomic_DNA"/>
</dbReference>
<evidence type="ECO:0000259" key="8">
    <source>
        <dbReference type="PROSITE" id="PS51101"/>
    </source>
</evidence>
<dbReference type="GO" id="GO:0005737">
    <property type="term" value="C:cytoplasm"/>
    <property type="evidence" value="ECO:0007669"/>
    <property type="project" value="UniProtKB-SubCell"/>
</dbReference>
<dbReference type="InterPro" id="IPR004720">
    <property type="entry name" value="PTS_IIB_sorbose-sp"/>
</dbReference>
<dbReference type="SUPFAM" id="SSF52728">
    <property type="entry name" value="PTS IIb component"/>
    <property type="match status" value="1"/>
</dbReference>
<dbReference type="Pfam" id="PF03830">
    <property type="entry name" value="PTSIIB_sorb"/>
    <property type="match status" value="1"/>
</dbReference>
<dbReference type="GO" id="GO:0008982">
    <property type="term" value="F:protein-N(PI)-phosphohistidine-sugar phosphotransferase activity"/>
    <property type="evidence" value="ECO:0007669"/>
    <property type="project" value="InterPro"/>
</dbReference>
<evidence type="ECO:0000313" key="11">
    <source>
        <dbReference type="Proteomes" id="UP000288388"/>
    </source>
</evidence>
<evidence type="ECO:0000313" key="9">
    <source>
        <dbReference type="EMBL" id="MDT2403491.1"/>
    </source>
</evidence>
<dbReference type="GeneID" id="69571267"/>